<dbReference type="Gene3D" id="3.30.70.2660">
    <property type="match status" value="1"/>
</dbReference>
<organism evidence="1">
    <name type="scientific">uncultured Sulfurovum sp</name>
    <dbReference type="NCBI Taxonomy" id="269237"/>
    <lineage>
        <taxon>Bacteria</taxon>
        <taxon>Pseudomonadati</taxon>
        <taxon>Campylobacterota</taxon>
        <taxon>Epsilonproteobacteria</taxon>
        <taxon>Campylobacterales</taxon>
        <taxon>Sulfurovaceae</taxon>
        <taxon>Sulfurovum</taxon>
        <taxon>environmental samples</taxon>
    </lineage>
</organism>
<dbReference type="EMBL" id="CACVAU010000050">
    <property type="protein sequence ID" value="CAA6816326.1"/>
    <property type="molecule type" value="Genomic_DNA"/>
</dbReference>
<sequence length="253" mass="30108">MKTLVSFTIQSEFGMFKKPDINDKIFVSYNMIHKPYLLGVLGAIMGYGGHNQNEDKSKMPEYYEKLKDIRIAVSPSDKNGGIFKKEFIIFNNTTNGSISNITEQTLVEPAYRIYLELDDENEEHLKLIDSLKNHKAVYPPYMGKNEFSLHWWDIEKEQSTFHKHVKFIKKREFKERFMVKTLIKRDEDFKIKGTGYKERTTNYFYLFERLPIGFDEQLKQYKYHDFLYTNSIFKPNKILDNLYECDEGVICLF</sequence>
<proteinExistence type="predicted"/>
<gene>
    <name evidence="1" type="ORF">HELGO_WM4649</name>
</gene>
<evidence type="ECO:0000313" key="1">
    <source>
        <dbReference type="EMBL" id="CAA6816326.1"/>
    </source>
</evidence>
<dbReference type="AlphaFoldDB" id="A0A6S6TMZ6"/>
<name>A0A6S6TMZ6_9BACT</name>
<accession>A0A6S6TMZ6</accession>
<protein>
    <submittedName>
        <fullName evidence="1">Type I-B CRISPR-associated protein Cas5</fullName>
    </submittedName>
</protein>
<reference evidence="1" key="1">
    <citation type="submission" date="2020-01" db="EMBL/GenBank/DDBJ databases">
        <authorList>
            <person name="Meier V. D."/>
            <person name="Meier V D."/>
        </authorList>
    </citation>
    <scope>NUCLEOTIDE SEQUENCE</scope>
    <source>
        <strain evidence="1">HLG_WM_MAG_05</strain>
    </source>
</reference>